<dbReference type="InterPro" id="IPR050109">
    <property type="entry name" value="HTH-type_TetR-like_transc_reg"/>
</dbReference>
<keyword evidence="1 2" id="KW-0238">DNA-binding</keyword>
<proteinExistence type="predicted"/>
<dbReference type="Gene3D" id="1.10.357.10">
    <property type="entry name" value="Tetracycline Repressor, domain 2"/>
    <property type="match status" value="1"/>
</dbReference>
<gene>
    <name evidence="5" type="primary">refZ</name>
    <name evidence="5" type="ORF">NC799_02500</name>
</gene>
<dbReference type="InterPro" id="IPR001647">
    <property type="entry name" value="HTH_TetR"/>
</dbReference>
<accession>A0A9X4ADW8</accession>
<feature type="domain" description="HTH tetR-type" evidence="4">
    <location>
        <begin position="4"/>
        <end position="64"/>
    </location>
</feature>
<reference evidence="5" key="1">
    <citation type="submission" date="2022-06" db="EMBL/GenBank/DDBJ databases">
        <title>Aquibacillus sp. a new bacterium isolated from soil saline samples.</title>
        <authorList>
            <person name="Galisteo C."/>
            <person name="De La Haba R."/>
            <person name="Sanchez-Porro C."/>
            <person name="Ventosa A."/>
        </authorList>
    </citation>
    <scope>NUCLEOTIDE SEQUENCE</scope>
    <source>
        <strain evidence="5">3ASR75-54</strain>
    </source>
</reference>
<comment type="caution">
    <text evidence="5">The sequence shown here is derived from an EMBL/GenBank/DDBJ whole genome shotgun (WGS) entry which is preliminary data.</text>
</comment>
<dbReference type="EMBL" id="JAMQKC010000001">
    <property type="protein sequence ID" value="MDC3415779.1"/>
    <property type="molecule type" value="Genomic_DNA"/>
</dbReference>
<dbReference type="NCBIfam" id="NF037937">
    <property type="entry name" value="septum_RefZ"/>
    <property type="match status" value="1"/>
</dbReference>
<evidence type="ECO:0000313" key="5">
    <source>
        <dbReference type="EMBL" id="MDC3415779.1"/>
    </source>
</evidence>
<dbReference type="SUPFAM" id="SSF46689">
    <property type="entry name" value="Homeodomain-like"/>
    <property type="match status" value="1"/>
</dbReference>
<dbReference type="PROSITE" id="PS50977">
    <property type="entry name" value="HTH_TETR_2"/>
    <property type="match status" value="1"/>
</dbReference>
<dbReference type="PRINTS" id="PR00455">
    <property type="entry name" value="HTHTETR"/>
</dbReference>
<dbReference type="Proteomes" id="UP001145069">
    <property type="component" value="Unassembled WGS sequence"/>
</dbReference>
<dbReference type="Pfam" id="PF00440">
    <property type="entry name" value="TetR_N"/>
    <property type="match status" value="1"/>
</dbReference>
<evidence type="ECO:0000313" key="6">
    <source>
        <dbReference type="Proteomes" id="UP001145069"/>
    </source>
</evidence>
<name>A0A9X4ADW8_9BACI</name>
<dbReference type="PANTHER" id="PTHR30055:SF199">
    <property type="entry name" value="HTH-TYPE TRANSCRIPTIONAL REGULATOR YTTP-RELATED"/>
    <property type="match status" value="1"/>
</dbReference>
<evidence type="ECO:0000256" key="1">
    <source>
        <dbReference type="ARBA" id="ARBA00023125"/>
    </source>
</evidence>
<dbReference type="GO" id="GO:0003700">
    <property type="term" value="F:DNA-binding transcription factor activity"/>
    <property type="evidence" value="ECO:0007669"/>
    <property type="project" value="TreeGrafter"/>
</dbReference>
<sequence length="225" mass="26252">MKKNETKQKVMDAACKLFFAKGYHGTSVRDIAKKASVNVSLINYYFNSKQGLLEAAVVHYYEEYLKALDGLIHQEDDLKPIDQLKKMVRVIIQYKQEHYQFTCFIQRELTLDSIFVREMMVTYLAKENYIISKAFNAALEGTKHNNIDRELLLLQLKGLLSTPYLAPNEWRNKVIWDQSHEFFITKYSQSIQKWLDYVTEEIQQKNSSSPINESNPNSSSTCQSK</sequence>
<dbReference type="AlphaFoldDB" id="A0A9X4ADW8"/>
<feature type="region of interest" description="Disordered" evidence="3">
    <location>
        <begin position="205"/>
        <end position="225"/>
    </location>
</feature>
<feature type="DNA-binding region" description="H-T-H motif" evidence="2">
    <location>
        <begin position="27"/>
        <end position="46"/>
    </location>
</feature>
<evidence type="ECO:0000256" key="2">
    <source>
        <dbReference type="PROSITE-ProRule" id="PRU00335"/>
    </source>
</evidence>
<feature type="compositionally biased region" description="Low complexity" evidence="3">
    <location>
        <begin position="206"/>
        <end position="225"/>
    </location>
</feature>
<dbReference type="PANTHER" id="PTHR30055">
    <property type="entry name" value="HTH-TYPE TRANSCRIPTIONAL REGULATOR RUTR"/>
    <property type="match status" value="1"/>
</dbReference>
<protein>
    <submittedName>
        <fullName evidence="5">Forespore capture DNA-binding protein RefZ</fullName>
    </submittedName>
</protein>
<evidence type="ECO:0000259" key="4">
    <source>
        <dbReference type="PROSITE" id="PS50977"/>
    </source>
</evidence>
<dbReference type="InterPro" id="IPR009057">
    <property type="entry name" value="Homeodomain-like_sf"/>
</dbReference>
<organism evidence="5 6">
    <name type="scientific">Aquibacillus salsiterrae</name>
    <dbReference type="NCBI Taxonomy" id="2950439"/>
    <lineage>
        <taxon>Bacteria</taxon>
        <taxon>Bacillati</taxon>
        <taxon>Bacillota</taxon>
        <taxon>Bacilli</taxon>
        <taxon>Bacillales</taxon>
        <taxon>Bacillaceae</taxon>
        <taxon>Aquibacillus</taxon>
    </lineage>
</organism>
<keyword evidence="6" id="KW-1185">Reference proteome</keyword>
<dbReference type="GO" id="GO:0000976">
    <property type="term" value="F:transcription cis-regulatory region binding"/>
    <property type="evidence" value="ECO:0007669"/>
    <property type="project" value="TreeGrafter"/>
</dbReference>
<evidence type="ECO:0000256" key="3">
    <source>
        <dbReference type="SAM" id="MobiDB-lite"/>
    </source>
</evidence>
<dbReference type="RefSeq" id="WP_272444732.1">
    <property type="nucleotide sequence ID" value="NZ_JAMQKC010000001.1"/>
</dbReference>